<dbReference type="EMBL" id="JAMB01000004">
    <property type="protein sequence ID" value="ETX11347.1"/>
    <property type="molecule type" value="Genomic_DNA"/>
</dbReference>
<dbReference type="AlphaFoldDB" id="X7E5X1"/>
<dbReference type="PROSITE" id="PS50943">
    <property type="entry name" value="HTH_CROC1"/>
    <property type="match status" value="1"/>
</dbReference>
<accession>X7E5X1</accession>
<dbReference type="Proteomes" id="UP000054058">
    <property type="component" value="Unassembled WGS sequence"/>
</dbReference>
<dbReference type="InterPro" id="IPR010982">
    <property type="entry name" value="Lambda_DNA-bd_dom_sf"/>
</dbReference>
<dbReference type="Pfam" id="PF01381">
    <property type="entry name" value="HTH_3"/>
    <property type="match status" value="1"/>
</dbReference>
<dbReference type="STRING" id="1122207.MUS1_11150"/>
<dbReference type="SUPFAM" id="SSF47413">
    <property type="entry name" value="lambda repressor-like DNA-binding domains"/>
    <property type="match status" value="1"/>
</dbReference>
<keyword evidence="3" id="KW-1185">Reference proteome</keyword>
<dbReference type="GO" id="GO:0003677">
    <property type="term" value="F:DNA binding"/>
    <property type="evidence" value="ECO:0007669"/>
    <property type="project" value="InterPro"/>
</dbReference>
<protein>
    <submittedName>
        <fullName evidence="2">Transcriptional regulator</fullName>
    </submittedName>
</protein>
<evidence type="ECO:0000313" key="2">
    <source>
        <dbReference type="EMBL" id="ETX11347.1"/>
    </source>
</evidence>
<dbReference type="OrthoDB" id="7365244at2"/>
<evidence type="ECO:0000259" key="1">
    <source>
        <dbReference type="PROSITE" id="PS50943"/>
    </source>
</evidence>
<dbReference type="Gene3D" id="1.10.260.40">
    <property type="entry name" value="lambda repressor-like DNA-binding domains"/>
    <property type="match status" value="1"/>
</dbReference>
<name>X7E5X1_9GAMM</name>
<evidence type="ECO:0000313" key="3">
    <source>
        <dbReference type="Proteomes" id="UP000054058"/>
    </source>
</evidence>
<proteinExistence type="predicted"/>
<sequence length="146" mass="16736">MYHYIECGLQNVYLKNGFTVERIDNEEYTSIDDMNNLHSAIAQVIADSRTALRPAEFKFLRVELNLSQKMLSHRFGVSEQTIARYEKGKSEIPRTTDAALRSLYMEKLEKNSSVGFFLDLLSDTEAKQAAREILLEETGNHWAVTV</sequence>
<organism evidence="2 3">
    <name type="scientific">Marinomonas ushuaiensis DSM 15871</name>
    <dbReference type="NCBI Taxonomy" id="1122207"/>
    <lineage>
        <taxon>Bacteria</taxon>
        <taxon>Pseudomonadati</taxon>
        <taxon>Pseudomonadota</taxon>
        <taxon>Gammaproteobacteria</taxon>
        <taxon>Oceanospirillales</taxon>
        <taxon>Oceanospirillaceae</taxon>
        <taxon>Marinomonas</taxon>
    </lineage>
</organism>
<reference evidence="2 3" key="1">
    <citation type="submission" date="2014-01" db="EMBL/GenBank/DDBJ databases">
        <title>Marinomonas ushuaiensis DSM 15871 Genome Sequencing.</title>
        <authorList>
            <person name="Lai Q."/>
            <person name="Shao Z.S."/>
        </authorList>
    </citation>
    <scope>NUCLEOTIDE SEQUENCE [LARGE SCALE GENOMIC DNA]</scope>
    <source>
        <strain evidence="2 3">DSM 15871</strain>
    </source>
</reference>
<dbReference type="RefSeq" id="WP_036160380.1">
    <property type="nucleotide sequence ID" value="NZ_JAMB01000004.1"/>
</dbReference>
<comment type="caution">
    <text evidence="2">The sequence shown here is derived from an EMBL/GenBank/DDBJ whole genome shotgun (WGS) entry which is preliminary data.</text>
</comment>
<gene>
    <name evidence="2" type="ORF">MUS1_11150</name>
</gene>
<dbReference type="InterPro" id="IPR001387">
    <property type="entry name" value="Cro/C1-type_HTH"/>
</dbReference>
<feature type="domain" description="HTH cro/C1-type" evidence="1">
    <location>
        <begin position="57"/>
        <end position="92"/>
    </location>
</feature>
<dbReference type="CDD" id="cd00093">
    <property type="entry name" value="HTH_XRE"/>
    <property type="match status" value="1"/>
</dbReference>
<dbReference type="PATRIC" id="fig|1122207.3.peg.1363"/>
<dbReference type="SMART" id="SM00530">
    <property type="entry name" value="HTH_XRE"/>
    <property type="match status" value="1"/>
</dbReference>
<dbReference type="eggNOG" id="COG2944">
    <property type="taxonomic scope" value="Bacteria"/>
</dbReference>